<dbReference type="RefSeq" id="WP_354696139.1">
    <property type="nucleotide sequence ID" value="NZ_JAZHOG010000010.1"/>
</dbReference>
<evidence type="ECO:0000313" key="2">
    <source>
        <dbReference type="EMBL" id="MEJ8568815.1"/>
    </source>
</evidence>
<accession>A0AAW9RIY5</accession>
<dbReference type="GO" id="GO:0008270">
    <property type="term" value="F:zinc ion binding"/>
    <property type="evidence" value="ECO:0007669"/>
    <property type="project" value="InterPro"/>
</dbReference>
<protein>
    <recommendedName>
        <fullName evidence="4">Zinc finger CHC2-type domain-containing protein</fullName>
    </recommendedName>
</protein>
<keyword evidence="3" id="KW-1185">Reference proteome</keyword>
<dbReference type="GO" id="GO:0006260">
    <property type="term" value="P:DNA replication"/>
    <property type="evidence" value="ECO:0007669"/>
    <property type="project" value="InterPro"/>
</dbReference>
<dbReference type="SUPFAM" id="SSF57783">
    <property type="entry name" value="Zinc beta-ribbon"/>
    <property type="match status" value="1"/>
</dbReference>
<evidence type="ECO:0000256" key="1">
    <source>
        <dbReference type="SAM" id="MobiDB-lite"/>
    </source>
</evidence>
<dbReference type="InterPro" id="IPR036977">
    <property type="entry name" value="DNA_primase_Znf_CHC2"/>
</dbReference>
<sequence>MARFDKIREAAHINDVARKYLRLKLEGDDNGVLRCHCPRCQPNKEGRGVLTIKSTQADPKRRYFSCHKSEDWGDCISLVAHCHNISLHEAGEQLAKWCLDEDSEVSQSDSAPEPQAEKPKASKGFDPVKYARHLHQEQEDVSEFGILAELCEEVGGMGRSPKGINRGKLAIPLRKEDGTLVAYMGVDGDVIVPKEWRIA</sequence>
<dbReference type="Proteomes" id="UP001359886">
    <property type="component" value="Unassembled WGS sequence"/>
</dbReference>
<name>A0AAW9RIY5_9GAMM</name>
<evidence type="ECO:0000313" key="3">
    <source>
        <dbReference type="Proteomes" id="UP001359886"/>
    </source>
</evidence>
<proteinExistence type="predicted"/>
<reference evidence="2 3" key="1">
    <citation type="submission" date="2024-02" db="EMBL/GenBank/DDBJ databases">
        <title>A novel Wenzhouxiangellaceae bacterium, isolated from coastal sediments.</title>
        <authorList>
            <person name="Du Z.-J."/>
            <person name="Ye Y.-Q."/>
            <person name="Zhang X.-Y."/>
        </authorList>
    </citation>
    <scope>NUCLEOTIDE SEQUENCE [LARGE SCALE GENOMIC DNA]</scope>
    <source>
        <strain evidence="2 3">CH-27</strain>
    </source>
</reference>
<dbReference type="GO" id="GO:0003677">
    <property type="term" value="F:DNA binding"/>
    <property type="evidence" value="ECO:0007669"/>
    <property type="project" value="InterPro"/>
</dbReference>
<evidence type="ECO:0008006" key="4">
    <source>
        <dbReference type="Google" id="ProtNLM"/>
    </source>
</evidence>
<dbReference type="Gene3D" id="3.90.580.10">
    <property type="entry name" value="Zinc finger, CHC2-type domain"/>
    <property type="match status" value="1"/>
</dbReference>
<comment type="caution">
    <text evidence="2">The sequence shown here is derived from an EMBL/GenBank/DDBJ whole genome shotgun (WGS) entry which is preliminary data.</text>
</comment>
<feature type="region of interest" description="Disordered" evidence="1">
    <location>
        <begin position="105"/>
        <end position="124"/>
    </location>
</feature>
<organism evidence="2 3">
    <name type="scientific">Elongatibacter sediminis</name>
    <dbReference type="NCBI Taxonomy" id="3119006"/>
    <lineage>
        <taxon>Bacteria</taxon>
        <taxon>Pseudomonadati</taxon>
        <taxon>Pseudomonadota</taxon>
        <taxon>Gammaproteobacteria</taxon>
        <taxon>Chromatiales</taxon>
        <taxon>Wenzhouxiangellaceae</taxon>
        <taxon>Elongatibacter</taxon>
    </lineage>
</organism>
<dbReference type="AlphaFoldDB" id="A0AAW9RIY5"/>
<gene>
    <name evidence="2" type="ORF">V3330_14370</name>
</gene>
<dbReference type="EMBL" id="JAZHOG010000010">
    <property type="protein sequence ID" value="MEJ8568815.1"/>
    <property type="molecule type" value="Genomic_DNA"/>
</dbReference>